<name>A0ABX1YL70_9BACL</name>
<dbReference type="Proteomes" id="UP000596857">
    <property type="component" value="Unassembled WGS sequence"/>
</dbReference>
<dbReference type="EMBL" id="WHOB01000051">
    <property type="protein sequence ID" value="NOU80618.1"/>
    <property type="molecule type" value="Genomic_DNA"/>
</dbReference>
<gene>
    <name evidence="1" type="ORF">GC101_17275</name>
</gene>
<evidence type="ECO:0000313" key="2">
    <source>
        <dbReference type="Proteomes" id="UP000596857"/>
    </source>
</evidence>
<proteinExistence type="predicted"/>
<keyword evidence="2" id="KW-1185">Reference proteome</keyword>
<organism evidence="1 2">
    <name type="scientific">Paenibacillus phytohabitans</name>
    <dbReference type="NCBI Taxonomy" id="2654978"/>
    <lineage>
        <taxon>Bacteria</taxon>
        <taxon>Bacillati</taxon>
        <taxon>Bacillota</taxon>
        <taxon>Bacilli</taxon>
        <taxon>Bacillales</taxon>
        <taxon>Paenibacillaceae</taxon>
        <taxon>Paenibacillus</taxon>
    </lineage>
</organism>
<protein>
    <submittedName>
        <fullName evidence="1">Uncharacterized protein</fullName>
    </submittedName>
</protein>
<sequence>MSKLADIKEGTNINTMLAVQLLLLKEFLLCKQYTPMHAMFIKIIGQAAKFNNKDADMLATASIATDIVALVSLRTINMPKVDNVSVNINKYNNGLENTDIIDTSSMGIPITNKINDWRK</sequence>
<comment type="caution">
    <text evidence="1">The sequence shown here is derived from an EMBL/GenBank/DDBJ whole genome shotgun (WGS) entry which is preliminary data.</text>
</comment>
<reference evidence="1 2" key="1">
    <citation type="submission" date="2019-10" db="EMBL/GenBank/DDBJ databases">
        <title>Description of Paenibacillus terricola sp. nov.</title>
        <authorList>
            <person name="Carlier A."/>
            <person name="Qi S."/>
        </authorList>
    </citation>
    <scope>NUCLEOTIDE SEQUENCE [LARGE SCALE GENOMIC DNA]</scope>
    <source>
        <strain evidence="1 2">LMG 31459</strain>
    </source>
</reference>
<accession>A0ABX1YL70</accession>
<evidence type="ECO:0000313" key="1">
    <source>
        <dbReference type="EMBL" id="NOU80618.1"/>
    </source>
</evidence>